<evidence type="ECO:0000313" key="6">
    <source>
        <dbReference type="EMBL" id="NKZ39199.1"/>
    </source>
</evidence>
<dbReference type="GO" id="GO:1902201">
    <property type="term" value="P:negative regulation of bacterial-type flagellum-dependent cell motility"/>
    <property type="evidence" value="ECO:0007669"/>
    <property type="project" value="TreeGrafter"/>
</dbReference>
<accession>A0A846ZNV9</accession>
<dbReference type="Proteomes" id="UP000541636">
    <property type="component" value="Unassembled WGS sequence"/>
</dbReference>
<evidence type="ECO:0000313" key="7">
    <source>
        <dbReference type="Proteomes" id="UP000541636"/>
    </source>
</evidence>
<dbReference type="Gene3D" id="3.30.70.270">
    <property type="match status" value="1"/>
</dbReference>
<dbReference type="EC" id="2.7.7.65" evidence="2"/>
<dbReference type="InterPro" id="IPR015943">
    <property type="entry name" value="WD40/YVTN_repeat-like_dom_sf"/>
</dbReference>
<protein>
    <recommendedName>
        <fullName evidence="2">diguanylate cyclase</fullName>
        <ecNumber evidence="2">2.7.7.65</ecNumber>
    </recommendedName>
</protein>
<dbReference type="NCBIfam" id="TIGR00254">
    <property type="entry name" value="GGDEF"/>
    <property type="match status" value="1"/>
</dbReference>
<dbReference type="AlphaFoldDB" id="A0A846ZNV9"/>
<proteinExistence type="predicted"/>
<evidence type="ECO:0000256" key="3">
    <source>
        <dbReference type="ARBA" id="ARBA00034247"/>
    </source>
</evidence>
<feature type="domain" description="GGDEF" evidence="5">
    <location>
        <begin position="856"/>
        <end position="987"/>
    </location>
</feature>
<dbReference type="GO" id="GO:0052621">
    <property type="term" value="F:diguanylate cyclase activity"/>
    <property type="evidence" value="ECO:0007669"/>
    <property type="project" value="UniProtKB-EC"/>
</dbReference>
<dbReference type="InterPro" id="IPR011123">
    <property type="entry name" value="Y_Y_Y"/>
</dbReference>
<dbReference type="GO" id="GO:0043709">
    <property type="term" value="P:cell adhesion involved in single-species biofilm formation"/>
    <property type="evidence" value="ECO:0007669"/>
    <property type="project" value="TreeGrafter"/>
</dbReference>
<dbReference type="InterPro" id="IPR050469">
    <property type="entry name" value="Diguanylate_Cyclase"/>
</dbReference>
<dbReference type="EMBL" id="JAAZQD010000003">
    <property type="protein sequence ID" value="NKZ39199.1"/>
    <property type="molecule type" value="Genomic_DNA"/>
</dbReference>
<keyword evidence="7" id="KW-1185">Reference proteome</keyword>
<name>A0A846ZNV9_9GAMM</name>
<dbReference type="PROSITE" id="PS50887">
    <property type="entry name" value="GGDEF"/>
    <property type="match status" value="1"/>
</dbReference>
<dbReference type="InterPro" id="IPR011110">
    <property type="entry name" value="Reg_prop"/>
</dbReference>
<keyword evidence="4" id="KW-1133">Transmembrane helix</keyword>
<organism evidence="6 7">
    <name type="scientific">Oleiagrimonas citrea</name>
    <dbReference type="NCBI Taxonomy" id="1665687"/>
    <lineage>
        <taxon>Bacteria</taxon>
        <taxon>Pseudomonadati</taxon>
        <taxon>Pseudomonadota</taxon>
        <taxon>Gammaproteobacteria</taxon>
        <taxon>Lysobacterales</taxon>
        <taxon>Rhodanobacteraceae</taxon>
        <taxon>Oleiagrimonas</taxon>
    </lineage>
</organism>
<reference evidence="6 7" key="1">
    <citation type="journal article" date="2017" name="Int. J. Syst. Evol. Microbiol.">
        <title>Oleiagrimonas citrea sp. nov., a marine bacterium isolated from tidal flat sediment and emended description of the genus Oleiagrimonas Fang et al. 2015 and Oleiagrimonas soli.</title>
        <authorList>
            <person name="Yang S.H."/>
            <person name="Seo H.S."/>
            <person name="Seong C.N."/>
            <person name="Kwon K.K."/>
        </authorList>
    </citation>
    <scope>NUCLEOTIDE SEQUENCE [LARGE SCALE GENOMIC DNA]</scope>
    <source>
        <strain evidence="6 7">MEBiC09124</strain>
    </source>
</reference>
<evidence type="ECO:0000256" key="2">
    <source>
        <dbReference type="ARBA" id="ARBA00012528"/>
    </source>
</evidence>
<dbReference type="InterPro" id="IPR000160">
    <property type="entry name" value="GGDEF_dom"/>
</dbReference>
<dbReference type="InterPro" id="IPR043128">
    <property type="entry name" value="Rev_trsase/Diguanyl_cyclase"/>
</dbReference>
<dbReference type="PANTHER" id="PTHR45138:SF9">
    <property type="entry name" value="DIGUANYLATE CYCLASE DGCM-RELATED"/>
    <property type="match status" value="1"/>
</dbReference>
<comment type="catalytic activity">
    <reaction evidence="3">
        <text>2 GTP = 3',3'-c-di-GMP + 2 diphosphate</text>
        <dbReference type="Rhea" id="RHEA:24898"/>
        <dbReference type="ChEBI" id="CHEBI:33019"/>
        <dbReference type="ChEBI" id="CHEBI:37565"/>
        <dbReference type="ChEBI" id="CHEBI:58805"/>
        <dbReference type="EC" id="2.7.7.65"/>
    </reaction>
</comment>
<dbReference type="SUPFAM" id="SSF63829">
    <property type="entry name" value="Calcium-dependent phosphotriesterase"/>
    <property type="match status" value="2"/>
</dbReference>
<gene>
    <name evidence="6" type="ORF">HF690_09580</name>
</gene>
<dbReference type="Pfam" id="PF07495">
    <property type="entry name" value="Y_Y_Y"/>
    <property type="match status" value="1"/>
</dbReference>
<sequence>MAMAAPAASWSAFDTPWFTHIGIDEGLPHSVTTAVAQDRNGLIWIGTMGGLVRYDGYRMQRFDTDGKKASALPDSYVRSLLALPDGRILVGTNAGGLAVFDPATNAFHTYPIGPNGTSDAKIYDLSQGRDGIVWIATDRGVDRLDTHTDTIRHVPLGKRLAPRNFSVFEDRAGNLWVGNDRGLFERMAGTRKFVRPSANDDAVSTTVLDDQIWSITEDREGRIWAGSGQSGAVYRDRSGRWHPVPDFSGYDAGARRPTVRAMLETDDGTMWIGTDGAGIVAYRVGAATSQHIDHDPARASSLPGNTVRGLLEDATGNRWVATDLGVARSNGHARTAFAVLSSPLQPRALADPNVHGIYVDNQNRVWLGLGMGKIDLIPADREHLRHLHLGGSQAHRDVQAFAEGPDGSIWVGSQGMARIDPKTFAVHDSVLPELDNKPVLTLLRAGRYLLIGTYEGVYRYDFRNGRLTHFMHQPNDPHSLASDTVRQIVQVGDEIWYATTRGISIAKSAGADTGFRSLRHHDGDAESLPQNYVGGIARDARGRIWVSTFGGLAVIDHYRPNAPVHFRVINQAQGLASDKINAVLIDDDGAAWVSMSNGLAKIDPDTGHARNLGIRDGLHIASYIYIAAAKADGRLLFGGLGGLSVVRPRVQSDDGAQGRLSITAATLNGHDVPPAELPHSGQTLTVDRSGRSLRAEFALLDYHAPRETAYSYRMQGFDETWTHTPKGTPPAAIYTNLPHGRYTLQLRARTHGMYPHVVTTSFPVVVRPLWYETLPFRLAIAVLALLLIFVLVHLRTLYLRRQAQRLQQQVDERTRDLQAANLRLDQLAGTDELSGLYNRRRFLELAEEVRAKAESGHACMVLLDLDRFKQVNDTYGHLAGDAAIRAVASVIRTHCRETDLAARFGGEELVICLPDSSLEQSMQMAERIRETLAQTSIHHQRSKITVTVSIGVAALREGESLQQWISRADAALYAAKDSGRNRCKAAS</sequence>
<comment type="cofactor">
    <cofactor evidence="1">
        <name>Mg(2+)</name>
        <dbReference type="ChEBI" id="CHEBI:18420"/>
    </cofactor>
</comment>
<evidence type="ECO:0000259" key="5">
    <source>
        <dbReference type="PROSITE" id="PS50887"/>
    </source>
</evidence>
<dbReference type="InterPro" id="IPR013783">
    <property type="entry name" value="Ig-like_fold"/>
</dbReference>
<dbReference type="Pfam" id="PF07494">
    <property type="entry name" value="Reg_prop"/>
    <property type="match status" value="4"/>
</dbReference>
<dbReference type="CDD" id="cd01949">
    <property type="entry name" value="GGDEF"/>
    <property type="match status" value="1"/>
</dbReference>
<dbReference type="PANTHER" id="PTHR45138">
    <property type="entry name" value="REGULATORY COMPONENTS OF SENSORY TRANSDUCTION SYSTEM"/>
    <property type="match status" value="1"/>
</dbReference>
<dbReference type="FunFam" id="3.30.70.270:FF:000001">
    <property type="entry name" value="Diguanylate cyclase domain protein"/>
    <property type="match status" value="1"/>
</dbReference>
<dbReference type="SUPFAM" id="SSF55073">
    <property type="entry name" value="Nucleotide cyclase"/>
    <property type="match status" value="1"/>
</dbReference>
<keyword evidence="4" id="KW-0472">Membrane</keyword>
<dbReference type="InterPro" id="IPR029787">
    <property type="entry name" value="Nucleotide_cyclase"/>
</dbReference>
<evidence type="ECO:0000256" key="1">
    <source>
        <dbReference type="ARBA" id="ARBA00001946"/>
    </source>
</evidence>
<dbReference type="SMART" id="SM00267">
    <property type="entry name" value="GGDEF"/>
    <property type="match status" value="1"/>
</dbReference>
<evidence type="ECO:0000256" key="4">
    <source>
        <dbReference type="SAM" id="Phobius"/>
    </source>
</evidence>
<comment type="caution">
    <text evidence="6">The sequence shown here is derived from an EMBL/GenBank/DDBJ whole genome shotgun (WGS) entry which is preliminary data.</text>
</comment>
<dbReference type="SUPFAM" id="SSF101898">
    <property type="entry name" value="NHL repeat"/>
    <property type="match status" value="1"/>
</dbReference>
<dbReference type="Gene3D" id="2.60.40.10">
    <property type="entry name" value="Immunoglobulins"/>
    <property type="match status" value="1"/>
</dbReference>
<dbReference type="GO" id="GO:0005886">
    <property type="term" value="C:plasma membrane"/>
    <property type="evidence" value="ECO:0007669"/>
    <property type="project" value="TreeGrafter"/>
</dbReference>
<keyword evidence="4" id="KW-0812">Transmembrane</keyword>
<dbReference type="Gene3D" id="2.130.10.10">
    <property type="entry name" value="YVTN repeat-like/Quinoprotein amine dehydrogenase"/>
    <property type="match status" value="2"/>
</dbReference>
<feature type="transmembrane region" description="Helical" evidence="4">
    <location>
        <begin position="776"/>
        <end position="798"/>
    </location>
</feature>
<dbReference type="Pfam" id="PF00990">
    <property type="entry name" value="GGDEF"/>
    <property type="match status" value="1"/>
</dbReference>